<keyword evidence="4" id="KW-1185">Reference proteome</keyword>
<name>A0AAD8PZ95_9PEZI</name>
<dbReference type="InterPro" id="IPR021765">
    <property type="entry name" value="UstYa-like"/>
</dbReference>
<keyword evidence="2" id="KW-1133">Transmembrane helix</keyword>
<protein>
    <recommendedName>
        <fullName evidence="5">Tat pathway signal sequence</fullName>
    </recommendedName>
</protein>
<dbReference type="Pfam" id="PF11807">
    <property type="entry name" value="UstYa"/>
    <property type="match status" value="1"/>
</dbReference>
<proteinExistence type="inferred from homology"/>
<dbReference type="GO" id="GO:0043386">
    <property type="term" value="P:mycotoxin biosynthetic process"/>
    <property type="evidence" value="ECO:0007669"/>
    <property type="project" value="InterPro"/>
</dbReference>
<evidence type="ECO:0000313" key="3">
    <source>
        <dbReference type="EMBL" id="KAK1590318.1"/>
    </source>
</evidence>
<dbReference type="RefSeq" id="XP_060413812.1">
    <property type="nucleotide sequence ID" value="XM_060561163.1"/>
</dbReference>
<dbReference type="PANTHER" id="PTHR33365:SF6">
    <property type="entry name" value="OXIDASE USTYA"/>
    <property type="match status" value="1"/>
</dbReference>
<accession>A0AAD8PZ95</accession>
<evidence type="ECO:0000256" key="2">
    <source>
        <dbReference type="SAM" id="Phobius"/>
    </source>
</evidence>
<comment type="caution">
    <text evidence="3">The sequence shown here is derived from an EMBL/GenBank/DDBJ whole genome shotgun (WGS) entry which is preliminary data.</text>
</comment>
<dbReference type="PANTHER" id="PTHR33365">
    <property type="entry name" value="YALI0B05434P"/>
    <property type="match status" value="1"/>
</dbReference>
<comment type="similarity">
    <text evidence="1">Belongs to the ustYa family.</text>
</comment>
<dbReference type="Proteomes" id="UP001230504">
    <property type="component" value="Unassembled WGS sequence"/>
</dbReference>
<dbReference type="GeneID" id="85445403"/>
<evidence type="ECO:0000256" key="1">
    <source>
        <dbReference type="ARBA" id="ARBA00035112"/>
    </source>
</evidence>
<keyword evidence="2" id="KW-0812">Transmembrane</keyword>
<keyword evidence="2" id="KW-0472">Membrane</keyword>
<dbReference type="AlphaFoldDB" id="A0AAD8PZ95"/>
<evidence type="ECO:0008006" key="5">
    <source>
        <dbReference type="Google" id="ProtNLM"/>
    </source>
</evidence>
<organism evidence="3 4">
    <name type="scientific">Colletotrichum navitas</name>
    <dbReference type="NCBI Taxonomy" id="681940"/>
    <lineage>
        <taxon>Eukaryota</taxon>
        <taxon>Fungi</taxon>
        <taxon>Dikarya</taxon>
        <taxon>Ascomycota</taxon>
        <taxon>Pezizomycotina</taxon>
        <taxon>Sordariomycetes</taxon>
        <taxon>Hypocreomycetidae</taxon>
        <taxon>Glomerellales</taxon>
        <taxon>Glomerellaceae</taxon>
        <taxon>Colletotrichum</taxon>
        <taxon>Colletotrichum graminicola species complex</taxon>
    </lineage>
</organism>
<evidence type="ECO:0000313" key="4">
    <source>
        <dbReference type="Proteomes" id="UP001230504"/>
    </source>
</evidence>
<sequence>MESDSACSSVKLLSVDGDTSGADHSQLCHRCESEIAKGTSRMHFSGLRLALMFCGLQLLLLVFGGLVFYSLRADERTSETMDPHGYFALERYNATDKAYDIVDAADPSPEADQFWHELRNADGIVAVDGGWAKRANLPPTVDHPHEPHLKLYQINVFHSLHCLYRIRNRLISNFTLDQWPRNDIHTMHCLDHIRNDLMCHADISLSGSDEFVSFNSHGHDQKCRDLGAIQAWARKHSWPGYRDYLRSVIGYDLNEAERVNMATAGKGHWNKAHSTLDKQSGKIELWFEE</sequence>
<gene>
    <name evidence="3" type="ORF">LY79DRAFT_590519</name>
</gene>
<dbReference type="EMBL" id="JAHLJV010000032">
    <property type="protein sequence ID" value="KAK1590318.1"/>
    <property type="molecule type" value="Genomic_DNA"/>
</dbReference>
<feature type="transmembrane region" description="Helical" evidence="2">
    <location>
        <begin position="49"/>
        <end position="71"/>
    </location>
</feature>
<reference evidence="3" key="1">
    <citation type="submission" date="2021-06" db="EMBL/GenBank/DDBJ databases">
        <title>Comparative genomics, transcriptomics and evolutionary studies reveal genomic signatures of adaptation to plant cell wall in hemibiotrophic fungi.</title>
        <authorList>
            <consortium name="DOE Joint Genome Institute"/>
            <person name="Baroncelli R."/>
            <person name="Diaz J.F."/>
            <person name="Benocci T."/>
            <person name="Peng M."/>
            <person name="Battaglia E."/>
            <person name="Haridas S."/>
            <person name="Andreopoulos W."/>
            <person name="Labutti K."/>
            <person name="Pangilinan J."/>
            <person name="Floch G.L."/>
            <person name="Makela M.R."/>
            <person name="Henrissat B."/>
            <person name="Grigoriev I.V."/>
            <person name="Crouch J.A."/>
            <person name="De Vries R.P."/>
            <person name="Sukno S.A."/>
            <person name="Thon M.R."/>
        </authorList>
    </citation>
    <scope>NUCLEOTIDE SEQUENCE</scope>
    <source>
        <strain evidence="3">CBS 125086</strain>
    </source>
</reference>